<dbReference type="Pfam" id="PF00196">
    <property type="entry name" value="GerE"/>
    <property type="match status" value="1"/>
</dbReference>
<evidence type="ECO:0000256" key="2">
    <source>
        <dbReference type="ARBA" id="ARBA00022840"/>
    </source>
</evidence>
<dbReference type="Gene3D" id="3.40.50.300">
    <property type="entry name" value="P-loop containing nucleotide triphosphate hydrolases"/>
    <property type="match status" value="1"/>
</dbReference>
<dbReference type="SMART" id="SM00421">
    <property type="entry name" value="HTH_LUXR"/>
    <property type="match status" value="1"/>
</dbReference>
<accession>A0A4Q7UXV6</accession>
<dbReference type="GO" id="GO:0004016">
    <property type="term" value="F:adenylate cyclase activity"/>
    <property type="evidence" value="ECO:0007669"/>
    <property type="project" value="TreeGrafter"/>
</dbReference>
<dbReference type="InterPro" id="IPR027417">
    <property type="entry name" value="P-loop_NTPase"/>
</dbReference>
<name>A0A4Q7UXV6_PSEST</name>
<dbReference type="InterPro" id="IPR019734">
    <property type="entry name" value="TPR_rpt"/>
</dbReference>
<dbReference type="GO" id="GO:0005524">
    <property type="term" value="F:ATP binding"/>
    <property type="evidence" value="ECO:0007669"/>
    <property type="project" value="UniProtKB-KW"/>
</dbReference>
<reference evidence="5 6" key="1">
    <citation type="submission" date="2019-02" db="EMBL/GenBank/DDBJ databases">
        <title>Sequencing the genomes of 1000 actinobacteria strains.</title>
        <authorList>
            <person name="Klenk H.-P."/>
        </authorList>
    </citation>
    <scope>NUCLEOTIDE SEQUENCE [LARGE SCALE GENOMIC DNA]</scope>
    <source>
        <strain evidence="5 6">DSM 45779</strain>
    </source>
</reference>
<feature type="domain" description="HTH luxR-type" evidence="4">
    <location>
        <begin position="926"/>
        <end position="991"/>
    </location>
</feature>
<dbReference type="PROSITE" id="PS50043">
    <property type="entry name" value="HTH_LUXR_2"/>
    <property type="match status" value="1"/>
</dbReference>
<sequence>MGQLPGGTLFRGRDTELEHLHAALRAARTTGATAVLLGGEAGVGKSRLIAEFTTAAAGQGTTVLAGRALDLGDGPSFWPVVSALREHVRSASGARVDALSAGLERLEGPAAAGSRVEMLEMLRRLIADTAAGGPVVLVVDDLHWADRSTRDLFVYLVASLAAEPVLLVGSYREDAHGGVPGRLSAMVAELRRHRQVSFHRVEPLSREALAVLLAGWAPHRPDLEPLVWSHSEGNVFLAEETVRAVLAGDPRGLPTTVRDLVRAGVDALSPNARRVVRAVAAGVGDVPHALLAEVLARLGDDLPDAVREAVEGGFVVVDARGDGYRLRHGLMVEAVVADLLPGERTELHGRYARALSTGPDRDRPGSAARLAHHWERAGAPEQALPATLAAATQAELLHGYAEAYRHWLRAAALTARVPAASVTIARGACLERAADSADLAGDHDEAVALLAQRLSDPDGPAGLHAAVLRGRLGRCLVSAGRAGEAEQAYRRAVESLPSLDGPAPHEPGPDAVTAAAAEVLAGHAAVLQHVAEFAAARTVAREALGPARRAGDPRVLARVLATYGFSAAYLDDAEDGLAALAEAVEVAERDGDPATLGVCLLRQAELLCGPLNAFTEGVEAALRGSGRMRERGLERTSGVALLVLAANALFRLGRWDEAEELVARAWSLAPSGAQAIEVRLSRVRLLMGRGDLDGCEDDLEAVELVAGSAVGPRLRLPLLILRAGLEMWRGNPVVAFRHVMTGLDVVESGIDDFWSVAPLIWHGARAHAQAVEAGTPPPQPDLRRLRGYYTELTDRAGRAVPAVRAVLEAFSAMCAAEDARAHERPDPLAWAGVADRWEALHQPYPAAYARLRAAEAHLAARTRSADGAAALVRAERAARTLGAGPLLAEIEDLAGRARVTFARPSPEDPGPEGDGEPSHGSGGDGATGPLASLTARELEVLAEVATGLTNKEIAGRLFISEKTVGVHLTRIFAKLGVRTRVQASNTFSSQLRTPLRRSASHQD</sequence>
<dbReference type="InterPro" id="IPR016032">
    <property type="entry name" value="Sig_transdc_resp-reg_C-effctor"/>
</dbReference>
<keyword evidence="1" id="KW-0547">Nucleotide-binding</keyword>
<dbReference type="PRINTS" id="PR00038">
    <property type="entry name" value="HTHLUXR"/>
</dbReference>
<dbReference type="SUPFAM" id="SSF46894">
    <property type="entry name" value="C-terminal effector domain of the bipartite response regulators"/>
    <property type="match status" value="1"/>
</dbReference>
<dbReference type="Proteomes" id="UP000291591">
    <property type="component" value="Unassembled WGS sequence"/>
</dbReference>
<dbReference type="PANTHER" id="PTHR16305">
    <property type="entry name" value="TESTICULAR SOLUBLE ADENYLYL CYCLASE"/>
    <property type="match status" value="1"/>
</dbReference>
<dbReference type="SUPFAM" id="SSF52540">
    <property type="entry name" value="P-loop containing nucleoside triphosphate hydrolases"/>
    <property type="match status" value="1"/>
</dbReference>
<dbReference type="InterPro" id="IPR011990">
    <property type="entry name" value="TPR-like_helical_dom_sf"/>
</dbReference>
<dbReference type="Gene3D" id="1.25.40.10">
    <property type="entry name" value="Tetratricopeptide repeat domain"/>
    <property type="match status" value="1"/>
</dbReference>
<dbReference type="GO" id="GO:0005737">
    <property type="term" value="C:cytoplasm"/>
    <property type="evidence" value="ECO:0007669"/>
    <property type="project" value="TreeGrafter"/>
</dbReference>
<evidence type="ECO:0000313" key="5">
    <source>
        <dbReference type="EMBL" id="RZT86746.1"/>
    </source>
</evidence>
<dbReference type="InterPro" id="IPR036388">
    <property type="entry name" value="WH-like_DNA-bd_sf"/>
</dbReference>
<dbReference type="EMBL" id="SHKL01000001">
    <property type="protein sequence ID" value="RZT86746.1"/>
    <property type="molecule type" value="Genomic_DNA"/>
</dbReference>
<dbReference type="InterPro" id="IPR041664">
    <property type="entry name" value="AAA_16"/>
</dbReference>
<dbReference type="PROSITE" id="PS00622">
    <property type="entry name" value="HTH_LUXR_1"/>
    <property type="match status" value="1"/>
</dbReference>
<dbReference type="OrthoDB" id="5476461at2"/>
<dbReference type="AlphaFoldDB" id="A0A4Q7UXV6"/>
<dbReference type="GO" id="GO:0003677">
    <property type="term" value="F:DNA binding"/>
    <property type="evidence" value="ECO:0007669"/>
    <property type="project" value="InterPro"/>
</dbReference>
<evidence type="ECO:0000259" key="4">
    <source>
        <dbReference type="PROSITE" id="PS50043"/>
    </source>
</evidence>
<dbReference type="CDD" id="cd06170">
    <property type="entry name" value="LuxR_C_like"/>
    <property type="match status" value="1"/>
</dbReference>
<dbReference type="SUPFAM" id="SSF48452">
    <property type="entry name" value="TPR-like"/>
    <property type="match status" value="1"/>
</dbReference>
<dbReference type="SMART" id="SM00028">
    <property type="entry name" value="TPR"/>
    <property type="match status" value="2"/>
</dbReference>
<keyword evidence="2" id="KW-0067">ATP-binding</keyword>
<keyword evidence="6" id="KW-1185">Reference proteome</keyword>
<dbReference type="Pfam" id="PF13191">
    <property type="entry name" value="AAA_16"/>
    <property type="match status" value="1"/>
</dbReference>
<dbReference type="Gene3D" id="1.10.10.10">
    <property type="entry name" value="Winged helix-like DNA-binding domain superfamily/Winged helix DNA-binding domain"/>
    <property type="match status" value="1"/>
</dbReference>
<dbReference type="InterPro" id="IPR000792">
    <property type="entry name" value="Tscrpt_reg_LuxR_C"/>
</dbReference>
<dbReference type="RefSeq" id="WP_130290993.1">
    <property type="nucleotide sequence ID" value="NZ_SHKL01000001.1"/>
</dbReference>
<feature type="region of interest" description="Disordered" evidence="3">
    <location>
        <begin position="901"/>
        <end position="930"/>
    </location>
</feature>
<dbReference type="PANTHER" id="PTHR16305:SF35">
    <property type="entry name" value="TRANSCRIPTIONAL ACTIVATOR DOMAIN"/>
    <property type="match status" value="1"/>
</dbReference>
<comment type="caution">
    <text evidence="5">The sequence shown here is derived from an EMBL/GenBank/DDBJ whole genome shotgun (WGS) entry which is preliminary data.</text>
</comment>
<evidence type="ECO:0000313" key="6">
    <source>
        <dbReference type="Proteomes" id="UP000291591"/>
    </source>
</evidence>
<organism evidence="5 6">
    <name type="scientific">Pseudonocardia sediminis</name>
    <dbReference type="NCBI Taxonomy" id="1397368"/>
    <lineage>
        <taxon>Bacteria</taxon>
        <taxon>Bacillati</taxon>
        <taxon>Actinomycetota</taxon>
        <taxon>Actinomycetes</taxon>
        <taxon>Pseudonocardiales</taxon>
        <taxon>Pseudonocardiaceae</taxon>
        <taxon>Pseudonocardia</taxon>
    </lineage>
</organism>
<dbReference type="GO" id="GO:0006355">
    <property type="term" value="P:regulation of DNA-templated transcription"/>
    <property type="evidence" value="ECO:0007669"/>
    <property type="project" value="InterPro"/>
</dbReference>
<gene>
    <name evidence="5" type="ORF">EV383_3644</name>
</gene>
<evidence type="ECO:0000256" key="3">
    <source>
        <dbReference type="SAM" id="MobiDB-lite"/>
    </source>
</evidence>
<proteinExistence type="predicted"/>
<evidence type="ECO:0000256" key="1">
    <source>
        <dbReference type="ARBA" id="ARBA00022741"/>
    </source>
</evidence>
<protein>
    <submittedName>
        <fullName evidence="5">Putative ATPase</fullName>
    </submittedName>
</protein>